<protein>
    <submittedName>
        <fullName evidence="2">DUF134 domain-containing protein</fullName>
    </submittedName>
</protein>
<dbReference type="SUPFAM" id="SSF88659">
    <property type="entry name" value="Sigma3 and sigma4 domains of RNA polymerase sigma factors"/>
    <property type="match status" value="1"/>
</dbReference>
<evidence type="ECO:0000313" key="3">
    <source>
        <dbReference type="Proteomes" id="UP000315534"/>
    </source>
</evidence>
<evidence type="ECO:0000256" key="1">
    <source>
        <dbReference type="ARBA" id="ARBA00009350"/>
    </source>
</evidence>
<organism evidence="2 3">
    <name type="scientific">candidate division TA06 bacterium</name>
    <dbReference type="NCBI Taxonomy" id="2250710"/>
    <lineage>
        <taxon>Bacteria</taxon>
        <taxon>Bacteria division TA06</taxon>
    </lineage>
</organism>
<dbReference type="Proteomes" id="UP000315534">
    <property type="component" value="Unassembled WGS sequence"/>
</dbReference>
<dbReference type="HAMAP" id="MF_00674">
    <property type="entry name" value="UPF0251"/>
    <property type="match status" value="1"/>
</dbReference>
<dbReference type="EMBL" id="SOIP01000424">
    <property type="protein sequence ID" value="TET79371.1"/>
    <property type="molecule type" value="Genomic_DNA"/>
</dbReference>
<dbReference type="PANTHER" id="PTHR37478">
    <property type="match status" value="1"/>
</dbReference>
<dbReference type="InterPro" id="IPR036388">
    <property type="entry name" value="WH-like_DNA-bd_sf"/>
</dbReference>
<dbReference type="Pfam" id="PF02001">
    <property type="entry name" value="DUF134"/>
    <property type="match status" value="1"/>
</dbReference>
<dbReference type="InterPro" id="IPR013324">
    <property type="entry name" value="RNA_pol_sigma_r3/r4-like"/>
</dbReference>
<name>A0A523XJA9_UNCT6</name>
<comment type="similarity">
    <text evidence="1">Belongs to the UPF0251 family.</text>
</comment>
<dbReference type="PANTHER" id="PTHR37478:SF2">
    <property type="entry name" value="UPF0251 PROTEIN TK0562"/>
    <property type="match status" value="1"/>
</dbReference>
<dbReference type="InterPro" id="IPR002852">
    <property type="entry name" value="UPF0251"/>
</dbReference>
<evidence type="ECO:0000313" key="2">
    <source>
        <dbReference type="EMBL" id="TET79371.1"/>
    </source>
</evidence>
<gene>
    <name evidence="2" type="ORF">E3J38_07285</name>
</gene>
<feature type="non-terminal residue" evidence="2">
    <location>
        <position position="117"/>
    </location>
</feature>
<sequence>MPRPKIARWVGCNPGASFYKPRGVPLRALEQITLTLEEFEAMRLSDYEGLYQEDAAKEMNVSRQTFGRVLQGAHRKIAEALLFGKALRIEGGDFVMVRRHFECTACRSTWEVPHGLP</sequence>
<dbReference type="Gene3D" id="1.10.10.10">
    <property type="entry name" value="Winged helix-like DNA-binding domain superfamily/Winged helix DNA-binding domain"/>
    <property type="match status" value="1"/>
</dbReference>
<proteinExistence type="inferred from homology"/>
<dbReference type="AlphaFoldDB" id="A0A523XJA9"/>
<reference evidence="2 3" key="1">
    <citation type="submission" date="2019-03" db="EMBL/GenBank/DDBJ databases">
        <title>Metabolic potential of uncultured bacteria and archaea associated with petroleum seepage in deep-sea sediments.</title>
        <authorList>
            <person name="Dong X."/>
            <person name="Hubert C."/>
        </authorList>
    </citation>
    <scope>NUCLEOTIDE SEQUENCE [LARGE SCALE GENOMIC DNA]</scope>
    <source>
        <strain evidence="2">E29_bin36</strain>
    </source>
</reference>
<comment type="caution">
    <text evidence="2">The sequence shown here is derived from an EMBL/GenBank/DDBJ whole genome shotgun (WGS) entry which is preliminary data.</text>
</comment>
<accession>A0A523XJA9</accession>